<organism evidence="3 4">
    <name type="scientific">Aminobacterium colombiense (strain DSM 12261 / ALA-1)</name>
    <dbReference type="NCBI Taxonomy" id="572547"/>
    <lineage>
        <taxon>Bacteria</taxon>
        <taxon>Thermotogati</taxon>
        <taxon>Synergistota</taxon>
        <taxon>Synergistia</taxon>
        <taxon>Synergistales</taxon>
        <taxon>Aminobacteriaceae</taxon>
        <taxon>Aminobacterium</taxon>
    </lineage>
</organism>
<keyword evidence="1 2" id="KW-0732">Signal</keyword>
<dbReference type="PANTHER" id="PTHR33376:SF2">
    <property type="entry name" value="DICARBOXYLATE-BINDING PERIPLASMIC PROTEIN"/>
    <property type="match status" value="1"/>
</dbReference>
<dbReference type="PIRSF" id="PIRSF006470">
    <property type="entry name" value="DctB"/>
    <property type="match status" value="1"/>
</dbReference>
<proteinExistence type="predicted"/>
<name>D5EHB3_AMICL</name>
<feature type="chain" id="PRO_5003070701" evidence="2">
    <location>
        <begin position="27"/>
        <end position="340"/>
    </location>
</feature>
<dbReference type="Pfam" id="PF03480">
    <property type="entry name" value="DctP"/>
    <property type="match status" value="1"/>
</dbReference>
<accession>D5EHB3</accession>
<dbReference type="RefSeq" id="WP_013049207.1">
    <property type="nucleotide sequence ID" value="NC_014011.1"/>
</dbReference>
<dbReference type="NCBIfam" id="TIGR00787">
    <property type="entry name" value="dctP"/>
    <property type="match status" value="1"/>
</dbReference>
<dbReference type="AlphaFoldDB" id="D5EHB3"/>
<evidence type="ECO:0000313" key="3">
    <source>
        <dbReference type="EMBL" id="ADE57945.1"/>
    </source>
</evidence>
<reference evidence="3 4" key="1">
    <citation type="journal article" date="2010" name="Stand. Genomic Sci.">
        <title>Complete genome sequence of Aminobacterium colombiense type strain (ALA-1).</title>
        <authorList>
            <person name="Chertkov O."/>
            <person name="Sikorski J."/>
            <person name="Brambilla E."/>
            <person name="Lapidus A."/>
            <person name="Copeland A."/>
            <person name="Glavina Del Rio T."/>
            <person name="Nolan M."/>
            <person name="Lucas S."/>
            <person name="Tice H."/>
            <person name="Cheng J.F."/>
            <person name="Han C."/>
            <person name="Detter J.C."/>
            <person name="Bruce D."/>
            <person name="Tapia R."/>
            <person name="Goodwin L."/>
            <person name="Pitluck S."/>
            <person name="Liolios K."/>
            <person name="Ivanova N."/>
            <person name="Mavromatis K."/>
            <person name="Ovchinnikova G."/>
            <person name="Pati A."/>
            <person name="Chen A."/>
            <person name="Palaniappan K."/>
            <person name="Land M."/>
            <person name="Hauser L."/>
            <person name="Chang Y.J."/>
            <person name="Jeffries C.D."/>
            <person name="Spring S."/>
            <person name="Rohde M."/>
            <person name="Goker M."/>
            <person name="Bristow J."/>
            <person name="Eisen J.A."/>
            <person name="Markowitz V."/>
            <person name="Hugenholtz P."/>
            <person name="Kyrpides N.C."/>
            <person name="Klenk H.P."/>
        </authorList>
    </citation>
    <scope>NUCLEOTIDE SEQUENCE [LARGE SCALE GENOMIC DNA]</scope>
    <source>
        <strain evidence="4">DSM 12261 / ALA-1</strain>
    </source>
</reference>
<dbReference type="NCBIfam" id="NF037995">
    <property type="entry name" value="TRAP_S1"/>
    <property type="match status" value="1"/>
</dbReference>
<dbReference type="InterPro" id="IPR004682">
    <property type="entry name" value="TRAP_DctP"/>
</dbReference>
<protein>
    <submittedName>
        <fullName evidence="3">TRAP dicarboxylate transporter, DctP subunit</fullName>
    </submittedName>
</protein>
<dbReference type="HOGENOM" id="CLU_036176_1_3_0"/>
<dbReference type="STRING" id="572547.Amico_1832"/>
<dbReference type="KEGG" id="aco:Amico_1832"/>
<dbReference type="GO" id="GO:0030288">
    <property type="term" value="C:outer membrane-bounded periplasmic space"/>
    <property type="evidence" value="ECO:0007669"/>
    <property type="project" value="InterPro"/>
</dbReference>
<dbReference type="PANTHER" id="PTHR33376">
    <property type="match status" value="1"/>
</dbReference>
<keyword evidence="4" id="KW-1185">Reference proteome</keyword>
<dbReference type="InterPro" id="IPR018389">
    <property type="entry name" value="DctP_fam"/>
</dbReference>
<dbReference type="Gene3D" id="3.40.190.170">
    <property type="entry name" value="Bacterial extracellular solute-binding protein, family 7"/>
    <property type="match status" value="1"/>
</dbReference>
<dbReference type="CDD" id="cd13676">
    <property type="entry name" value="PBP2_TRAP_DctP2_like"/>
    <property type="match status" value="1"/>
</dbReference>
<evidence type="ECO:0000313" key="4">
    <source>
        <dbReference type="Proteomes" id="UP000002366"/>
    </source>
</evidence>
<dbReference type="InterPro" id="IPR038404">
    <property type="entry name" value="TRAP_DctP_sf"/>
</dbReference>
<evidence type="ECO:0000256" key="2">
    <source>
        <dbReference type="SAM" id="SignalP"/>
    </source>
</evidence>
<dbReference type="OrthoDB" id="89872at2"/>
<dbReference type="eggNOG" id="COG1638">
    <property type="taxonomic scope" value="Bacteria"/>
</dbReference>
<dbReference type="GO" id="GO:0030246">
    <property type="term" value="F:carbohydrate binding"/>
    <property type="evidence" value="ECO:0007669"/>
    <property type="project" value="TreeGrafter"/>
</dbReference>
<dbReference type="GO" id="GO:0055085">
    <property type="term" value="P:transmembrane transport"/>
    <property type="evidence" value="ECO:0007669"/>
    <property type="project" value="InterPro"/>
</dbReference>
<sequence>MKRQMCKLITGLLLALFVAGSHMAVAEAKTLSLGHTGQEVNIFSQASVKFAEYVNEYSDGKIEVKVMGAGALGDNREGIEQLQLGVTDFWVISTGLLAPFTNAVALYDLPYLFKSAEAGIAFFNSDIAMEIIQPLENKGIKGLGYMTQGWRHIHSNKPVRSPEDLAGMKIRTMSTPIHIELFKALGANAIPMAFSEVFTSLQQGIIDGGENPFENIKAQGFDKVQKCITMDGHVLDPMVLVISLNTWNSLSDREKEVIQNAATEACKWDQEHVLAANRAIMEEFKAAGSPEIIELTAEERRAFREASQPIYDAYLPEIGEDLYKKVVDFQKDFEEVPPQN</sequence>
<dbReference type="EMBL" id="CP001997">
    <property type="protein sequence ID" value="ADE57945.1"/>
    <property type="molecule type" value="Genomic_DNA"/>
</dbReference>
<feature type="signal peptide" evidence="2">
    <location>
        <begin position="1"/>
        <end position="26"/>
    </location>
</feature>
<gene>
    <name evidence="3" type="ordered locus">Amico_1832</name>
</gene>
<dbReference type="Proteomes" id="UP000002366">
    <property type="component" value="Chromosome"/>
</dbReference>
<evidence type="ECO:0000256" key="1">
    <source>
        <dbReference type="ARBA" id="ARBA00022729"/>
    </source>
</evidence>